<dbReference type="AlphaFoldDB" id="A0AAD4DNA8"/>
<gene>
    <name evidence="2" type="ORF">F5891DRAFT_1201619</name>
</gene>
<name>A0AAD4DNA8_9AGAM</name>
<dbReference type="GeneID" id="64663204"/>
<sequence>MYPRLSAHPIKFVANGIARPPPPSRPFKVVARPITNQQTPPPARPFQAAVKSAVPMASKAAMQEVIELTSASEGSKDATAEEPDTEYEDDLRGNKRKLKSGNSSRTSKKRASSEAIIEPKKEGVRFKAKPLKPSPSDASPLKGGPLSPLTVGSSSVDEERSSGNEAAQPVRPAIRIRDGTSKVQPKFKALPKPKRVAKESRTAMHRVHRRMYTVDSEEEDAPGRIDSEVTADAGKGATTLADPQLDAAAQPVNPTPITLASTTEDNVSGQPEVTPSVASQPQSSEPPQPSNSTIQTMSSPFTPSNEENGNSQARSINHPSSRPAGQMPLPQPEPLQTDIHIEGAEHYARSPLFSREAPIPREASLHMHELPSHPREPSVPLREPLLRPREPSVPLREPLLHPREPSVPLREPLPHPREPSVPLRDRSVHPRDHSVRPREGPSYSHDDAHYRDAHDTLYDRNGPPRTHPHPSGILNPHGLPRTRNIEEARYGRAPMGFNHPGYPSRYGSPAEGYDDRYDDPRYPSDSYYQDMRSHDRRYYGDNNRWADRR</sequence>
<feature type="compositionally biased region" description="Basic and acidic residues" evidence="1">
    <location>
        <begin position="531"/>
        <end position="549"/>
    </location>
</feature>
<proteinExistence type="predicted"/>
<feature type="compositionally biased region" description="Basic and acidic residues" evidence="1">
    <location>
        <begin position="363"/>
        <end position="376"/>
    </location>
</feature>
<feature type="compositionally biased region" description="Basic and acidic residues" evidence="1">
    <location>
        <begin position="339"/>
        <end position="348"/>
    </location>
</feature>
<feature type="region of interest" description="Disordered" evidence="1">
    <location>
        <begin position="65"/>
        <end position="549"/>
    </location>
</feature>
<protein>
    <submittedName>
        <fullName evidence="2">Uncharacterized protein</fullName>
    </submittedName>
</protein>
<feature type="compositionally biased region" description="Basic and acidic residues" evidence="1">
    <location>
        <begin position="513"/>
        <end position="522"/>
    </location>
</feature>
<feature type="compositionally biased region" description="Polar residues" evidence="1">
    <location>
        <begin position="293"/>
        <end position="320"/>
    </location>
</feature>
<evidence type="ECO:0000313" key="2">
    <source>
        <dbReference type="EMBL" id="KAG1885842.1"/>
    </source>
</evidence>
<accession>A0AAD4DNA8</accession>
<feature type="compositionally biased region" description="Basic and acidic residues" evidence="1">
    <location>
        <begin position="412"/>
        <end position="458"/>
    </location>
</feature>
<dbReference type="Proteomes" id="UP001195769">
    <property type="component" value="Unassembled WGS sequence"/>
</dbReference>
<comment type="caution">
    <text evidence="2">The sequence shown here is derived from an EMBL/GenBank/DDBJ whole genome shotgun (WGS) entry which is preliminary data.</text>
</comment>
<feature type="compositionally biased region" description="Polar residues" evidence="1">
    <location>
        <begin position="255"/>
        <end position="273"/>
    </location>
</feature>
<evidence type="ECO:0000256" key="1">
    <source>
        <dbReference type="SAM" id="MobiDB-lite"/>
    </source>
</evidence>
<feature type="compositionally biased region" description="Acidic residues" evidence="1">
    <location>
        <begin position="80"/>
        <end position="89"/>
    </location>
</feature>
<evidence type="ECO:0000313" key="3">
    <source>
        <dbReference type="Proteomes" id="UP001195769"/>
    </source>
</evidence>
<organism evidence="2 3">
    <name type="scientific">Suillus fuscotomentosus</name>
    <dbReference type="NCBI Taxonomy" id="1912939"/>
    <lineage>
        <taxon>Eukaryota</taxon>
        <taxon>Fungi</taxon>
        <taxon>Dikarya</taxon>
        <taxon>Basidiomycota</taxon>
        <taxon>Agaricomycotina</taxon>
        <taxon>Agaricomycetes</taxon>
        <taxon>Agaricomycetidae</taxon>
        <taxon>Boletales</taxon>
        <taxon>Suillineae</taxon>
        <taxon>Suillaceae</taxon>
        <taxon>Suillus</taxon>
    </lineage>
</organism>
<dbReference type="RefSeq" id="XP_041216428.1">
    <property type="nucleotide sequence ID" value="XM_041368906.1"/>
</dbReference>
<keyword evidence="3" id="KW-1185">Reference proteome</keyword>
<reference evidence="2" key="1">
    <citation type="journal article" date="2020" name="New Phytol.">
        <title>Comparative genomics reveals dynamic genome evolution in host specialist ectomycorrhizal fungi.</title>
        <authorList>
            <person name="Lofgren L.A."/>
            <person name="Nguyen N.H."/>
            <person name="Vilgalys R."/>
            <person name="Ruytinx J."/>
            <person name="Liao H.L."/>
            <person name="Branco S."/>
            <person name="Kuo A."/>
            <person name="LaButti K."/>
            <person name="Lipzen A."/>
            <person name="Andreopoulos W."/>
            <person name="Pangilinan J."/>
            <person name="Riley R."/>
            <person name="Hundley H."/>
            <person name="Na H."/>
            <person name="Barry K."/>
            <person name="Grigoriev I.V."/>
            <person name="Stajich J.E."/>
            <person name="Kennedy P.G."/>
        </authorList>
    </citation>
    <scope>NUCLEOTIDE SEQUENCE</scope>
    <source>
        <strain evidence="2">FC203</strain>
    </source>
</reference>
<dbReference type="EMBL" id="JABBWK010000314">
    <property type="protein sequence ID" value="KAG1885842.1"/>
    <property type="molecule type" value="Genomic_DNA"/>
</dbReference>